<dbReference type="OrthoDB" id="9782387at2"/>
<evidence type="ECO:0000313" key="8">
    <source>
        <dbReference type="Proteomes" id="UP000194012"/>
    </source>
</evidence>
<dbReference type="GO" id="GO:0046872">
    <property type="term" value="F:metal ion binding"/>
    <property type="evidence" value="ECO:0007669"/>
    <property type="project" value="UniProtKB-KW"/>
</dbReference>
<dbReference type="SFLD" id="SFLDS00029">
    <property type="entry name" value="Radical_SAM"/>
    <property type="match status" value="1"/>
</dbReference>
<dbReference type="NCBIfam" id="TIGR04085">
    <property type="entry name" value="rSAM_more_4Fe4S"/>
    <property type="match status" value="1"/>
</dbReference>
<organism evidence="7 8">
    <name type="scientific">Roseovarius gaetbuli</name>
    <dbReference type="NCBI Taxonomy" id="1356575"/>
    <lineage>
        <taxon>Bacteria</taxon>
        <taxon>Pseudomonadati</taxon>
        <taxon>Pseudomonadota</taxon>
        <taxon>Alphaproteobacteria</taxon>
        <taxon>Rhodobacterales</taxon>
        <taxon>Roseobacteraceae</taxon>
        <taxon>Roseovarius</taxon>
    </lineage>
</organism>
<keyword evidence="5" id="KW-0411">Iron-sulfur</keyword>
<dbReference type="SFLD" id="SFLDG01067">
    <property type="entry name" value="SPASM/twitch_domain_containing"/>
    <property type="match status" value="1"/>
</dbReference>
<dbReference type="EC" id="1.1.99.-" evidence="7"/>
<dbReference type="SMART" id="SM00729">
    <property type="entry name" value="Elp3"/>
    <property type="match status" value="1"/>
</dbReference>
<dbReference type="InterPro" id="IPR058240">
    <property type="entry name" value="rSAM_sf"/>
</dbReference>
<dbReference type="EMBL" id="FWFJ01000039">
    <property type="protein sequence ID" value="SLN67643.1"/>
    <property type="molecule type" value="Genomic_DNA"/>
</dbReference>
<dbReference type="PROSITE" id="PS51918">
    <property type="entry name" value="RADICAL_SAM"/>
    <property type="match status" value="1"/>
</dbReference>
<evidence type="ECO:0000256" key="4">
    <source>
        <dbReference type="ARBA" id="ARBA00023004"/>
    </source>
</evidence>
<dbReference type="InterPro" id="IPR023885">
    <property type="entry name" value="4Fe4S-binding_SPASM_dom"/>
</dbReference>
<evidence type="ECO:0000256" key="2">
    <source>
        <dbReference type="ARBA" id="ARBA00022691"/>
    </source>
</evidence>
<dbReference type="SUPFAM" id="SSF102114">
    <property type="entry name" value="Radical SAM enzymes"/>
    <property type="match status" value="1"/>
</dbReference>
<dbReference type="GO" id="GO:0016491">
    <property type="term" value="F:oxidoreductase activity"/>
    <property type="evidence" value="ECO:0007669"/>
    <property type="project" value="UniProtKB-KW"/>
</dbReference>
<dbReference type="RefSeq" id="WP_085828106.1">
    <property type="nucleotide sequence ID" value="NZ_FWFJ01000039.1"/>
</dbReference>
<dbReference type="InterPro" id="IPR013785">
    <property type="entry name" value="Aldolase_TIM"/>
</dbReference>
<keyword evidence="7" id="KW-0560">Oxidoreductase</keyword>
<dbReference type="SFLD" id="SFLDG01384">
    <property type="entry name" value="thioether_bond_formation_requi"/>
    <property type="match status" value="1"/>
</dbReference>
<dbReference type="InterPro" id="IPR006638">
    <property type="entry name" value="Elp3/MiaA/NifB-like_rSAM"/>
</dbReference>
<feature type="domain" description="Radical SAM core" evidence="6">
    <location>
        <begin position="72"/>
        <end position="303"/>
    </location>
</feature>
<dbReference type="CDD" id="cd01335">
    <property type="entry name" value="Radical_SAM"/>
    <property type="match status" value="1"/>
</dbReference>
<evidence type="ECO:0000256" key="5">
    <source>
        <dbReference type="ARBA" id="ARBA00023014"/>
    </source>
</evidence>
<name>A0A1X7A199_9RHOB</name>
<dbReference type="PANTHER" id="PTHR43273:SF2">
    <property type="entry name" value="RADICAL SAM CORE DOMAIN-CONTAINING PROTEIN"/>
    <property type="match status" value="1"/>
</dbReference>
<accession>A0A1X7A199</accession>
<dbReference type="GO" id="GO:0051536">
    <property type="term" value="F:iron-sulfur cluster binding"/>
    <property type="evidence" value="ECO:0007669"/>
    <property type="project" value="UniProtKB-KW"/>
</dbReference>
<dbReference type="AlphaFoldDB" id="A0A1X7A199"/>
<dbReference type="SFLD" id="SFLDG01386">
    <property type="entry name" value="main_SPASM_domain-containing"/>
    <property type="match status" value="1"/>
</dbReference>
<keyword evidence="2" id="KW-0949">S-adenosyl-L-methionine</keyword>
<evidence type="ECO:0000256" key="3">
    <source>
        <dbReference type="ARBA" id="ARBA00022723"/>
    </source>
</evidence>
<dbReference type="Proteomes" id="UP000194012">
    <property type="component" value="Unassembled WGS sequence"/>
</dbReference>
<keyword evidence="8" id="KW-1185">Reference proteome</keyword>
<evidence type="ECO:0000256" key="1">
    <source>
        <dbReference type="ARBA" id="ARBA00001966"/>
    </source>
</evidence>
<comment type="cofactor">
    <cofactor evidence="1">
        <name>[4Fe-4S] cluster</name>
        <dbReference type="ChEBI" id="CHEBI:49883"/>
    </cofactor>
</comment>
<evidence type="ECO:0000259" key="6">
    <source>
        <dbReference type="PROSITE" id="PS51918"/>
    </source>
</evidence>
<dbReference type="Pfam" id="PF04055">
    <property type="entry name" value="Radical_SAM"/>
    <property type="match status" value="1"/>
</dbReference>
<evidence type="ECO:0000313" key="7">
    <source>
        <dbReference type="EMBL" id="SLN67643.1"/>
    </source>
</evidence>
<dbReference type="Gene3D" id="3.20.20.70">
    <property type="entry name" value="Aldolase class I"/>
    <property type="match status" value="1"/>
</dbReference>
<keyword evidence="4" id="KW-0408">Iron</keyword>
<gene>
    <name evidence="7" type="primary">atsB</name>
    <name evidence="7" type="ORF">ROG8370_03155</name>
</gene>
<sequence length="449" mass="49115">MAPRLRENYKLIESGVGHHVFATNGSRVFDIDTATADRVAALFSGGDLAQAQLFEQALGNDHRFIEPEAPEVPALRALSLNVAQACNLGCQYCYADEGLFGGKSRTMSVDIARASIDRLIAEAGPGADVVVGFMGGEPLLNRTVVHDATAYAAEQARRNGGRATFSITTNGTTVRDEDAKLFRDHRFMVTVSLDGKRALNDRLHPDHRGGGSYDRALAGLERILKDGGPAHVAARVTVTPGSGDLLEVLEHMISLGVGDAGFSPVQVSPKADLEFRHRDFDWFLEQMIRCGSAARDRLLRGERFPFSNFETALHEIHRGSHRPYPCGAGAAYLSVNADGALYGCHRLVDDDAWAMGNIADGLDETARTAHLDRRHVDRQEPCKSCWARYLCGGGCYHEVDRRGRQHCDYVRGWLSFCIAAYAELYTQAPDYFVSPNTYFEVGPAAAPIN</sequence>
<keyword evidence="3" id="KW-0479">Metal-binding</keyword>
<dbReference type="InterPro" id="IPR023867">
    <property type="entry name" value="Sulphatase_maturase_rSAM"/>
</dbReference>
<proteinExistence type="predicted"/>
<reference evidence="8" key="1">
    <citation type="submission" date="2017-03" db="EMBL/GenBank/DDBJ databases">
        <authorList>
            <person name="Rodrigo-Torres L."/>
            <person name="Arahal R.D."/>
            <person name="Lucena T."/>
        </authorList>
    </citation>
    <scope>NUCLEOTIDE SEQUENCE [LARGE SCALE GENOMIC DNA]</scope>
    <source>
        <strain evidence="8">CECT 8370</strain>
    </source>
</reference>
<dbReference type="PANTHER" id="PTHR43273">
    <property type="entry name" value="ANAEROBIC SULFATASE-MATURATING ENZYME HOMOLOG ASLB-RELATED"/>
    <property type="match status" value="1"/>
</dbReference>
<protein>
    <submittedName>
        <fullName evidence="7">Anaerobic sulfatase-maturating enzyme</fullName>
        <ecNumber evidence="7">1.1.99.-</ecNumber>
    </submittedName>
</protein>
<dbReference type="InterPro" id="IPR007197">
    <property type="entry name" value="rSAM"/>
</dbReference>